<feature type="chain" id="PRO_5030787268" description="Peptidase" evidence="2">
    <location>
        <begin position="23"/>
        <end position="169"/>
    </location>
</feature>
<dbReference type="Proteomes" id="UP000566324">
    <property type="component" value="Unassembled WGS sequence"/>
</dbReference>
<dbReference type="EMBL" id="JACHNZ010000027">
    <property type="protein sequence ID" value="MBB4632796.1"/>
    <property type="molecule type" value="Genomic_DNA"/>
</dbReference>
<dbReference type="RefSeq" id="WP_184069828.1">
    <property type="nucleotide sequence ID" value="NZ_JACHNZ010000027.1"/>
</dbReference>
<proteinExistence type="predicted"/>
<evidence type="ECO:0000313" key="3">
    <source>
        <dbReference type="EMBL" id="MBB4632796.1"/>
    </source>
</evidence>
<name>A0A7W7F6X6_9SPHN</name>
<evidence type="ECO:0008006" key="5">
    <source>
        <dbReference type="Google" id="ProtNLM"/>
    </source>
</evidence>
<dbReference type="PROSITE" id="PS51257">
    <property type="entry name" value="PROKAR_LIPOPROTEIN"/>
    <property type="match status" value="1"/>
</dbReference>
<keyword evidence="2" id="KW-0732">Signal</keyword>
<evidence type="ECO:0000256" key="1">
    <source>
        <dbReference type="SAM" id="MobiDB-lite"/>
    </source>
</evidence>
<accession>A0A7W7F6X6</accession>
<feature type="region of interest" description="Disordered" evidence="1">
    <location>
        <begin position="81"/>
        <end position="169"/>
    </location>
</feature>
<reference evidence="3 4" key="1">
    <citation type="submission" date="2020-08" db="EMBL/GenBank/DDBJ databases">
        <title>Genomic Encyclopedia of Type Strains, Phase IV (KMG-IV): sequencing the most valuable type-strain genomes for metagenomic binning, comparative biology and taxonomic classification.</title>
        <authorList>
            <person name="Goeker M."/>
        </authorList>
    </citation>
    <scope>NUCLEOTIDE SEQUENCE [LARGE SCALE GENOMIC DNA]</scope>
    <source>
        <strain evidence="3 4">DSM 17328</strain>
    </source>
</reference>
<protein>
    <recommendedName>
        <fullName evidence="5">Peptidase</fullName>
    </recommendedName>
</protein>
<organism evidence="3 4">
    <name type="scientific">Sphingosinicella soli</name>
    <dbReference type="NCBI Taxonomy" id="333708"/>
    <lineage>
        <taxon>Bacteria</taxon>
        <taxon>Pseudomonadati</taxon>
        <taxon>Pseudomonadota</taxon>
        <taxon>Alphaproteobacteria</taxon>
        <taxon>Sphingomonadales</taxon>
        <taxon>Sphingosinicellaceae</taxon>
        <taxon>Sphingosinicella</taxon>
    </lineage>
</organism>
<sequence>MKRIQKAATGVVVLLSALVLGACSTDGYGRAGVSVGHGHYGGYGYDYPYSSGYGNGWYNGYYYPGNGYYVFDRAGKRHRWTSHQRDYWSKRGHDRPRYSGPRYDRDRDRDHARDRVGHRDDRRWGDRNKDNPRVERDRAPRPQYARPDRDRRDGNRRPERGGHSRDRPR</sequence>
<gene>
    <name evidence="3" type="ORF">GGQ98_002423</name>
</gene>
<feature type="signal peptide" evidence="2">
    <location>
        <begin position="1"/>
        <end position="22"/>
    </location>
</feature>
<keyword evidence="4" id="KW-1185">Reference proteome</keyword>
<dbReference type="AlphaFoldDB" id="A0A7W7F6X6"/>
<comment type="caution">
    <text evidence="3">The sequence shown here is derived from an EMBL/GenBank/DDBJ whole genome shotgun (WGS) entry which is preliminary data.</text>
</comment>
<evidence type="ECO:0000313" key="4">
    <source>
        <dbReference type="Proteomes" id="UP000566324"/>
    </source>
</evidence>
<evidence type="ECO:0000256" key="2">
    <source>
        <dbReference type="SAM" id="SignalP"/>
    </source>
</evidence>
<feature type="compositionally biased region" description="Basic and acidic residues" evidence="1">
    <location>
        <begin position="83"/>
        <end position="169"/>
    </location>
</feature>